<gene>
    <name evidence="1" type="ORF">Cgig2_005972</name>
</gene>
<accession>A0A9Q1QLI2</accession>
<evidence type="ECO:0000313" key="2">
    <source>
        <dbReference type="Proteomes" id="UP001153076"/>
    </source>
</evidence>
<evidence type="ECO:0000313" key="1">
    <source>
        <dbReference type="EMBL" id="KAJ8444450.1"/>
    </source>
</evidence>
<dbReference type="AlphaFoldDB" id="A0A9Q1QLI2"/>
<organism evidence="1 2">
    <name type="scientific">Carnegiea gigantea</name>
    <dbReference type="NCBI Taxonomy" id="171969"/>
    <lineage>
        <taxon>Eukaryota</taxon>
        <taxon>Viridiplantae</taxon>
        <taxon>Streptophyta</taxon>
        <taxon>Embryophyta</taxon>
        <taxon>Tracheophyta</taxon>
        <taxon>Spermatophyta</taxon>
        <taxon>Magnoliopsida</taxon>
        <taxon>eudicotyledons</taxon>
        <taxon>Gunneridae</taxon>
        <taxon>Pentapetalae</taxon>
        <taxon>Caryophyllales</taxon>
        <taxon>Cactineae</taxon>
        <taxon>Cactaceae</taxon>
        <taxon>Cactoideae</taxon>
        <taxon>Echinocereeae</taxon>
        <taxon>Carnegiea</taxon>
    </lineage>
</organism>
<dbReference type="EMBL" id="JAKOGI010000098">
    <property type="protein sequence ID" value="KAJ8444450.1"/>
    <property type="molecule type" value="Genomic_DNA"/>
</dbReference>
<protein>
    <submittedName>
        <fullName evidence="1">Uncharacterized protein</fullName>
    </submittedName>
</protein>
<dbReference type="Proteomes" id="UP001153076">
    <property type="component" value="Unassembled WGS sequence"/>
</dbReference>
<sequence length="264" mass="30135">MAFPRSLDTKAMGEFVTRHFSWDRRGIAFPPSPLPKDFQTICPGFELVAEYYELPELLQVIFYTMLLNEAERLGVRFDRWGQPLLSSVGVSLSHGSGYLVTGSTKLDSTQRAVWGRMRKPGSGGKRRESDQCPRFLGKYGIPSYSQYERDGQLRKETFIWHWRSASRPPRPLPEDFHVLCPCFSLDEAEGAAAEFELPKIVQATFYAMLLNEAVKLGVAHEYMADSMKSSLVGLRWPTFEVWMDCMDCVVREAQLYRPADEVEA</sequence>
<proteinExistence type="predicted"/>
<name>A0A9Q1QLI2_9CARY</name>
<reference evidence="1" key="1">
    <citation type="submission" date="2022-04" db="EMBL/GenBank/DDBJ databases">
        <title>Carnegiea gigantea Genome sequencing and assembly v2.</title>
        <authorList>
            <person name="Copetti D."/>
            <person name="Sanderson M.J."/>
            <person name="Burquez A."/>
            <person name="Wojciechowski M.F."/>
        </authorList>
    </citation>
    <scope>NUCLEOTIDE SEQUENCE</scope>
    <source>
        <strain evidence="1">SGP5-SGP5p</strain>
        <tissue evidence="1">Aerial part</tissue>
    </source>
</reference>
<comment type="caution">
    <text evidence="1">The sequence shown here is derived from an EMBL/GenBank/DDBJ whole genome shotgun (WGS) entry which is preliminary data.</text>
</comment>
<keyword evidence="2" id="KW-1185">Reference proteome</keyword>